<feature type="binding site" evidence="9">
    <location>
        <position position="375"/>
    </location>
    <ligand>
        <name>FAD</name>
        <dbReference type="ChEBI" id="CHEBI:57692"/>
    </ligand>
</feature>
<feature type="binding site" evidence="9">
    <location>
        <position position="86"/>
    </location>
    <ligand>
        <name>FAD</name>
        <dbReference type="ChEBI" id="CHEBI:57692"/>
    </ligand>
</feature>
<dbReference type="InterPro" id="IPR036188">
    <property type="entry name" value="FAD/NAD-bd_sf"/>
</dbReference>
<evidence type="ECO:0000256" key="7">
    <source>
        <dbReference type="ARBA" id="ARBA00048933"/>
    </source>
</evidence>
<feature type="binding site" evidence="10">
    <location>
        <begin position="208"/>
        <end position="209"/>
    </location>
    <ligand>
        <name>NADP(+)</name>
        <dbReference type="ChEBI" id="CHEBI:58349"/>
    </ligand>
</feature>
<dbReference type="OrthoDB" id="333024at2759"/>
<keyword evidence="8" id="KW-0496">Mitochondrion</keyword>
<feature type="binding site" evidence="10">
    <location>
        <position position="382"/>
    </location>
    <ligand>
        <name>NADP(+)</name>
        <dbReference type="ChEBI" id="CHEBI:58349"/>
    </ligand>
</feature>
<evidence type="ECO:0000256" key="6">
    <source>
        <dbReference type="ARBA" id="ARBA00023002"/>
    </source>
</evidence>
<evidence type="ECO:0000256" key="10">
    <source>
        <dbReference type="PIRSR" id="PIRSR000362-2"/>
    </source>
</evidence>
<dbReference type="SUPFAM" id="SSF51971">
    <property type="entry name" value="Nucleotide-binding domain"/>
    <property type="match status" value="1"/>
</dbReference>
<keyword evidence="12" id="KW-1185">Reference proteome</keyword>
<dbReference type="PANTHER" id="PTHR48467:SF1">
    <property type="entry name" value="GLUTAMATE SYNTHASE 1 [NADH], CHLOROPLASTIC-LIKE"/>
    <property type="match status" value="1"/>
</dbReference>
<proteinExistence type="inferred from homology"/>
<evidence type="ECO:0000256" key="1">
    <source>
        <dbReference type="ARBA" id="ARBA00001974"/>
    </source>
</evidence>
<dbReference type="PANTHER" id="PTHR48467">
    <property type="entry name" value="GLUTAMATE SYNTHASE 1 [NADH], CHLOROPLASTIC-LIKE"/>
    <property type="match status" value="1"/>
</dbReference>
<evidence type="ECO:0000256" key="2">
    <source>
        <dbReference type="ARBA" id="ARBA00008312"/>
    </source>
</evidence>
<evidence type="ECO:0000256" key="3">
    <source>
        <dbReference type="ARBA" id="ARBA00022630"/>
    </source>
</evidence>
<gene>
    <name evidence="11" type="ORF">DAEQUDRAFT_814819</name>
</gene>
<dbReference type="InterPro" id="IPR021163">
    <property type="entry name" value="Ferredox_Rdtase_adrenod"/>
</dbReference>
<dbReference type="Proteomes" id="UP000076727">
    <property type="component" value="Unassembled WGS sequence"/>
</dbReference>
<evidence type="ECO:0000256" key="5">
    <source>
        <dbReference type="ARBA" id="ARBA00022857"/>
    </source>
</evidence>
<dbReference type="GO" id="GO:0016491">
    <property type="term" value="F:oxidoreductase activity"/>
    <property type="evidence" value="ECO:0007669"/>
    <property type="project" value="UniProtKB-KW"/>
</dbReference>
<name>A0A165LPP4_9APHY</name>
<keyword evidence="4 8" id="KW-0274">FAD</keyword>
<evidence type="ECO:0000313" key="12">
    <source>
        <dbReference type="Proteomes" id="UP000076727"/>
    </source>
</evidence>
<dbReference type="AlphaFoldDB" id="A0A165LPP4"/>
<keyword evidence="6 8" id="KW-0560">Oxidoreductase</keyword>
<dbReference type="Gene3D" id="3.50.50.60">
    <property type="entry name" value="FAD/NAD(P)-binding domain"/>
    <property type="match status" value="1"/>
</dbReference>
<accession>A0A165LPP4</accession>
<feature type="binding site" evidence="10">
    <location>
        <begin position="164"/>
        <end position="167"/>
    </location>
    <ligand>
        <name>NADP(+)</name>
        <dbReference type="ChEBI" id="CHEBI:58349"/>
    </ligand>
</feature>
<evidence type="ECO:0000256" key="8">
    <source>
        <dbReference type="PIRNR" id="PIRNR000362"/>
    </source>
</evidence>
<dbReference type="STRING" id="1314783.A0A165LPP4"/>
<feature type="binding site" evidence="10">
    <location>
        <position position="220"/>
    </location>
    <ligand>
        <name>NADP(+)</name>
        <dbReference type="ChEBI" id="CHEBI:58349"/>
    </ligand>
</feature>
<reference evidence="11 12" key="1">
    <citation type="journal article" date="2016" name="Mol. Biol. Evol.">
        <title>Comparative Genomics of Early-Diverging Mushroom-Forming Fungi Provides Insights into the Origins of Lignocellulose Decay Capabilities.</title>
        <authorList>
            <person name="Nagy L.G."/>
            <person name="Riley R."/>
            <person name="Tritt A."/>
            <person name="Adam C."/>
            <person name="Daum C."/>
            <person name="Floudas D."/>
            <person name="Sun H."/>
            <person name="Yadav J.S."/>
            <person name="Pangilinan J."/>
            <person name="Larsson K.H."/>
            <person name="Matsuura K."/>
            <person name="Barry K."/>
            <person name="Labutti K."/>
            <person name="Kuo R."/>
            <person name="Ohm R.A."/>
            <person name="Bhattacharya S.S."/>
            <person name="Shirouzu T."/>
            <person name="Yoshinaga Y."/>
            <person name="Martin F.M."/>
            <person name="Grigoriev I.V."/>
            <person name="Hibbett D.S."/>
        </authorList>
    </citation>
    <scope>NUCLEOTIDE SEQUENCE [LARGE SCALE GENOMIC DNA]</scope>
    <source>
        <strain evidence="11 12">L-15889</strain>
    </source>
</reference>
<keyword evidence="3 8" id="KW-0285">Flavoprotein</keyword>
<comment type="subcellular location">
    <subcellularLocation>
        <location evidence="8">Mitochondrion</location>
    </subcellularLocation>
</comment>
<evidence type="ECO:0000313" key="11">
    <source>
        <dbReference type="EMBL" id="KZT64695.1"/>
    </source>
</evidence>
<dbReference type="EC" id="1.18.1.6" evidence="8"/>
<protein>
    <recommendedName>
        <fullName evidence="8">NADPH:adrenodoxin oxidoreductase, mitochondrial</fullName>
        <ecNumber evidence="8">1.18.1.6</ecNumber>
    </recommendedName>
</protein>
<comment type="similarity">
    <text evidence="2 8">Belongs to the ferredoxin--NADP reductase type 1 family.</text>
</comment>
<comment type="catalytic activity">
    <reaction evidence="7 8">
        <text>2 reduced [adrenodoxin] + NADP(+) + H(+) = 2 oxidized [adrenodoxin] + NADPH</text>
        <dbReference type="Rhea" id="RHEA:42312"/>
        <dbReference type="Rhea" id="RHEA-COMP:9998"/>
        <dbReference type="Rhea" id="RHEA-COMP:9999"/>
        <dbReference type="ChEBI" id="CHEBI:15378"/>
        <dbReference type="ChEBI" id="CHEBI:33737"/>
        <dbReference type="ChEBI" id="CHEBI:33738"/>
        <dbReference type="ChEBI" id="CHEBI:57783"/>
        <dbReference type="ChEBI" id="CHEBI:58349"/>
        <dbReference type="EC" id="1.18.1.6"/>
    </reaction>
</comment>
<dbReference type="GO" id="GO:0005739">
    <property type="term" value="C:mitochondrion"/>
    <property type="evidence" value="ECO:0007669"/>
    <property type="project" value="UniProtKB-SubCell"/>
</dbReference>
<dbReference type="EMBL" id="KV429121">
    <property type="protein sequence ID" value="KZT64695.1"/>
    <property type="molecule type" value="Genomic_DNA"/>
</dbReference>
<dbReference type="Gene3D" id="3.40.50.720">
    <property type="entry name" value="NAD(P)-binding Rossmann-like Domain"/>
    <property type="match status" value="1"/>
</dbReference>
<feature type="binding site" evidence="9">
    <location>
        <position position="14"/>
    </location>
    <ligand>
        <name>FAD</name>
        <dbReference type="ChEBI" id="CHEBI:57692"/>
    </ligand>
</feature>
<keyword evidence="5 8" id="KW-0521">NADP</keyword>
<feature type="binding site" evidence="9">
    <location>
        <position position="50"/>
    </location>
    <ligand>
        <name>FAD</name>
        <dbReference type="ChEBI" id="CHEBI:57692"/>
    </ligand>
</feature>
<evidence type="ECO:0000256" key="4">
    <source>
        <dbReference type="ARBA" id="ARBA00022827"/>
    </source>
</evidence>
<comment type="cofactor">
    <cofactor evidence="1 8 9">
        <name>FAD</name>
        <dbReference type="ChEBI" id="CHEBI:57692"/>
    </cofactor>
</comment>
<dbReference type="InterPro" id="IPR055275">
    <property type="entry name" value="Ferredox_Rdtase"/>
</dbReference>
<dbReference type="PRINTS" id="PR00419">
    <property type="entry name" value="ADXRDTASE"/>
</dbReference>
<evidence type="ECO:0000256" key="9">
    <source>
        <dbReference type="PIRSR" id="PIRSR000362-1"/>
    </source>
</evidence>
<organism evidence="11 12">
    <name type="scientific">Daedalea quercina L-15889</name>
    <dbReference type="NCBI Taxonomy" id="1314783"/>
    <lineage>
        <taxon>Eukaryota</taxon>
        <taxon>Fungi</taxon>
        <taxon>Dikarya</taxon>
        <taxon>Basidiomycota</taxon>
        <taxon>Agaricomycotina</taxon>
        <taxon>Agaricomycetes</taxon>
        <taxon>Polyporales</taxon>
        <taxon>Fomitopsis</taxon>
    </lineage>
</organism>
<sequence>MAPVKLAIIGGGPSAFYVASRLLTLLPHASPQGSMLKIHMYDRLWAPHGLVRYGVAPDHPEVKNCTHKFDDAAEDPRLRFFGNVNIDTPSQNPDAVTLPLSSLLRHYTHLLFSTGCTVPILHSALPPSSYCVPALSLVHWYTQHPSHPPTPPLDKTSHVTVIGQGNVSLDIARMLLTPPSELAKYDVPTPVLEVFERSAVEHVSIVGRRGPFQAAFTTKELREMMNLPDASMVPLDPAVLQPGEGAELTRQQSRTLQLLQKGSKNKPGTTRKTWSLDFFRSPTGLTLPNELSPAPGIRAPAQLTLAHTMLDPSSRAVPTGETSTLPTSLVVTSLGHRAEPSAAWYDPALGHIRTLGGRVLDAAGRTVRNVYASGWAATGARGVLASTMMDAYAVADTILRDAFPDEDVRTVSMGDVGARTDEVDGEFAEDVLPRAVDGDGPPPEVEKAWREGRVTDYADWRQINAEEIRRGHEKDKERERMTWEEAREFVSHR</sequence>
<dbReference type="PIRSF" id="PIRSF000362">
    <property type="entry name" value="FNR"/>
    <property type="match status" value="1"/>
</dbReference>